<dbReference type="SUPFAM" id="SSF103190">
    <property type="entry name" value="Sensory domain-like"/>
    <property type="match status" value="1"/>
</dbReference>
<sequence length="667" mass="71444">MNLSIFKWRQWRIANLLSVLVFLLTALVFSAFMAAFYRSVSHTLENEAVARMEQGVGAIAKMSEMFDAAAKDAAYSFMGVFSSSLFPQAFDIDAGLSIPVGGTTAPALMNDDRLLNGDFSAVDVFTARTGGIATIFVAKDDDFIRVATSLRTDKGDRVIGTSLGPTHPAYALLREGKEFVGAASLFGKTYMTVYRPIRNDAGAIVGLLFVGVDITKAVDELRQEILGYRIGETGRYVVINASRGDRRGLYEVHEQQSGRSALDSRNTARRAQIEKMLAESSGIHRYTEDGHEMIEVYGHAPGWQWLIVGQANLDELTQEARSTLTGYMVLAVCVLLVLAIAIFLVVRKVLGPLRAFNRHLAQIAAGDLTARVRVESDNEVGQLFSGLRQMQGSLSRSITSVRTSVSQIDVGAHEIARGNQDLSRRTEEQASSIEETASAMGELAATVQQNAEQARQASTLVNDASAVAQQGGAVVDRVVAAMQEIATDSGKVGEIVNVIDSIAFQTNILALNAAVEAARAGEQGKGFAVVASEVRALAQRSGQAAREIKTLLETSGDRVRTGVGHARQAGDTMKDIVASIQRSTGLMQEIAAAALEQASGIEQVSKAMAQMDHTTQQNAALVEEVATAARSLQDQVEAVVEAVSVFKVLQGEIVDADTGEVSAPEQA</sequence>
<feature type="transmembrane region" description="Helical" evidence="5">
    <location>
        <begin position="324"/>
        <end position="346"/>
    </location>
</feature>
<dbReference type="Pfam" id="PF00015">
    <property type="entry name" value="MCPsignal"/>
    <property type="match status" value="1"/>
</dbReference>
<keyword evidence="9" id="KW-1185">Reference proteome</keyword>
<dbReference type="PANTHER" id="PTHR43531:SF14">
    <property type="entry name" value="METHYL-ACCEPTING CHEMOTAXIS PROTEIN I-RELATED"/>
    <property type="match status" value="1"/>
</dbReference>
<dbReference type="InterPro" id="IPR033462">
    <property type="entry name" value="Cache_3-Cache_2"/>
</dbReference>
<keyword evidence="5" id="KW-0812">Transmembrane</keyword>
<evidence type="ECO:0000313" key="8">
    <source>
        <dbReference type="EMBL" id="PWF21281.1"/>
    </source>
</evidence>
<dbReference type="SUPFAM" id="SSF58104">
    <property type="entry name" value="Methyl-accepting chemotaxis protein (MCP) signaling domain"/>
    <property type="match status" value="1"/>
</dbReference>
<gene>
    <name evidence="8" type="ORF">DD235_15845</name>
</gene>
<evidence type="ECO:0000259" key="6">
    <source>
        <dbReference type="PROSITE" id="PS50111"/>
    </source>
</evidence>
<evidence type="ECO:0000256" key="1">
    <source>
        <dbReference type="ARBA" id="ARBA00004370"/>
    </source>
</evidence>
<feature type="domain" description="Methyl-accepting transducer" evidence="6">
    <location>
        <begin position="404"/>
        <end position="633"/>
    </location>
</feature>
<dbReference type="InterPro" id="IPR004089">
    <property type="entry name" value="MCPsignal_dom"/>
</dbReference>
<evidence type="ECO:0000256" key="4">
    <source>
        <dbReference type="PROSITE-ProRule" id="PRU00284"/>
    </source>
</evidence>
<dbReference type="SMART" id="SM00304">
    <property type="entry name" value="HAMP"/>
    <property type="match status" value="1"/>
</dbReference>
<dbReference type="FunFam" id="1.10.287.950:FF:000001">
    <property type="entry name" value="Methyl-accepting chemotaxis sensory transducer"/>
    <property type="match status" value="1"/>
</dbReference>
<comment type="subcellular location">
    <subcellularLocation>
        <location evidence="1">Membrane</location>
    </subcellularLocation>
</comment>
<evidence type="ECO:0000259" key="7">
    <source>
        <dbReference type="PROSITE" id="PS50885"/>
    </source>
</evidence>
<dbReference type="InterPro" id="IPR051310">
    <property type="entry name" value="MCP_chemotaxis"/>
</dbReference>
<dbReference type="Pfam" id="PF00672">
    <property type="entry name" value="HAMP"/>
    <property type="match status" value="1"/>
</dbReference>
<dbReference type="AlphaFoldDB" id="A0A2V1JU13"/>
<comment type="similarity">
    <text evidence="3">Belongs to the methyl-accepting chemotaxis (MCP) protein family.</text>
</comment>
<organism evidence="8 9">
    <name type="scientific">Corticimicrobacter populi</name>
    <dbReference type="NCBI Taxonomy" id="2175229"/>
    <lineage>
        <taxon>Bacteria</taxon>
        <taxon>Pseudomonadati</taxon>
        <taxon>Pseudomonadota</taxon>
        <taxon>Betaproteobacteria</taxon>
        <taxon>Burkholderiales</taxon>
        <taxon>Alcaligenaceae</taxon>
        <taxon>Corticimicrobacter</taxon>
    </lineage>
</organism>
<evidence type="ECO:0000256" key="5">
    <source>
        <dbReference type="SAM" id="Phobius"/>
    </source>
</evidence>
<dbReference type="PROSITE" id="PS50885">
    <property type="entry name" value="HAMP"/>
    <property type="match status" value="1"/>
</dbReference>
<keyword evidence="5" id="KW-1133">Transmembrane helix</keyword>
<accession>A0A2V1JU13</accession>
<comment type="caution">
    <text evidence="8">The sequence shown here is derived from an EMBL/GenBank/DDBJ whole genome shotgun (WGS) entry which is preliminary data.</text>
</comment>
<dbReference type="CDD" id="cd06225">
    <property type="entry name" value="HAMP"/>
    <property type="match status" value="1"/>
</dbReference>
<proteinExistence type="inferred from homology"/>
<keyword evidence="2" id="KW-0488">Methylation</keyword>
<dbReference type="GO" id="GO:0006935">
    <property type="term" value="P:chemotaxis"/>
    <property type="evidence" value="ECO:0007669"/>
    <property type="project" value="TreeGrafter"/>
</dbReference>
<name>A0A2V1JU13_9BURK</name>
<dbReference type="GO" id="GO:0005886">
    <property type="term" value="C:plasma membrane"/>
    <property type="evidence" value="ECO:0007669"/>
    <property type="project" value="TreeGrafter"/>
</dbReference>
<dbReference type="Gene3D" id="1.10.287.950">
    <property type="entry name" value="Methyl-accepting chemotaxis protein"/>
    <property type="match status" value="1"/>
</dbReference>
<dbReference type="Proteomes" id="UP000245212">
    <property type="component" value="Unassembled WGS sequence"/>
</dbReference>
<keyword evidence="5" id="KW-0472">Membrane</keyword>
<dbReference type="PANTHER" id="PTHR43531">
    <property type="entry name" value="PROTEIN ICFG"/>
    <property type="match status" value="1"/>
</dbReference>
<dbReference type="PROSITE" id="PS50111">
    <property type="entry name" value="CHEMOTAXIS_TRANSDUC_2"/>
    <property type="match status" value="1"/>
</dbReference>
<evidence type="ECO:0000256" key="2">
    <source>
        <dbReference type="ARBA" id="ARBA00022481"/>
    </source>
</evidence>
<keyword evidence="4" id="KW-0807">Transducer</keyword>
<dbReference type="InterPro" id="IPR029151">
    <property type="entry name" value="Sensor-like_sf"/>
</dbReference>
<evidence type="ECO:0000256" key="3">
    <source>
        <dbReference type="ARBA" id="ARBA00029447"/>
    </source>
</evidence>
<reference evidence="9" key="1">
    <citation type="submission" date="2018-05" db="EMBL/GenBank/DDBJ databases">
        <authorList>
            <person name="Li Y."/>
        </authorList>
    </citation>
    <scope>NUCLEOTIDE SEQUENCE [LARGE SCALE GENOMIC DNA]</scope>
    <source>
        <strain evidence="9">3d-2-2</strain>
    </source>
</reference>
<dbReference type="EMBL" id="QETA01000008">
    <property type="protein sequence ID" value="PWF21281.1"/>
    <property type="molecule type" value="Genomic_DNA"/>
</dbReference>
<dbReference type="CDD" id="cd11386">
    <property type="entry name" value="MCP_signal"/>
    <property type="match status" value="1"/>
</dbReference>
<dbReference type="GO" id="GO:0004888">
    <property type="term" value="F:transmembrane signaling receptor activity"/>
    <property type="evidence" value="ECO:0007669"/>
    <property type="project" value="TreeGrafter"/>
</dbReference>
<feature type="domain" description="HAMP" evidence="7">
    <location>
        <begin position="347"/>
        <end position="399"/>
    </location>
</feature>
<dbReference type="Pfam" id="PF17201">
    <property type="entry name" value="Cache_3-Cache_2"/>
    <property type="match status" value="1"/>
</dbReference>
<evidence type="ECO:0000313" key="9">
    <source>
        <dbReference type="Proteomes" id="UP000245212"/>
    </source>
</evidence>
<dbReference type="GO" id="GO:0007165">
    <property type="term" value="P:signal transduction"/>
    <property type="evidence" value="ECO:0007669"/>
    <property type="project" value="UniProtKB-KW"/>
</dbReference>
<dbReference type="Gene3D" id="3.30.450.20">
    <property type="entry name" value="PAS domain"/>
    <property type="match status" value="1"/>
</dbReference>
<dbReference type="SMART" id="SM00283">
    <property type="entry name" value="MA"/>
    <property type="match status" value="1"/>
</dbReference>
<dbReference type="InterPro" id="IPR003660">
    <property type="entry name" value="HAMP_dom"/>
</dbReference>
<dbReference type="RefSeq" id="WP_109063088.1">
    <property type="nucleotide sequence ID" value="NZ_QETA01000008.1"/>
</dbReference>
<protein>
    <submittedName>
        <fullName evidence="8">Methyl-accepting chemotaxis protein</fullName>
    </submittedName>
</protein>